<protein>
    <recommendedName>
        <fullName evidence="3">Thiol-disulfide oxidoreductase</fullName>
    </recommendedName>
</protein>
<dbReference type="AlphaFoldDB" id="A0A1E8FDH4"/>
<dbReference type="GO" id="GO:0015035">
    <property type="term" value="F:protein-disulfide reductase activity"/>
    <property type="evidence" value="ECO:0007669"/>
    <property type="project" value="InterPro"/>
</dbReference>
<dbReference type="Proteomes" id="UP000176037">
    <property type="component" value="Unassembled WGS sequence"/>
</dbReference>
<dbReference type="PANTHER" id="PTHR34290">
    <property type="entry name" value="SI:CH73-390P7.2"/>
    <property type="match status" value="1"/>
</dbReference>
<dbReference type="InterPro" id="IPR044691">
    <property type="entry name" value="DCC1_Trx"/>
</dbReference>
<dbReference type="RefSeq" id="WP_070177899.1">
    <property type="nucleotide sequence ID" value="NZ_BMJR01000002.1"/>
</dbReference>
<accession>A0A1E8FDH4</accession>
<proteinExistence type="predicted"/>
<organism evidence="1 2">
    <name type="scientific">Alteromonas lipolytica</name>
    <dbReference type="NCBI Taxonomy" id="1856405"/>
    <lineage>
        <taxon>Bacteria</taxon>
        <taxon>Pseudomonadati</taxon>
        <taxon>Pseudomonadota</taxon>
        <taxon>Gammaproteobacteria</taxon>
        <taxon>Alteromonadales</taxon>
        <taxon>Alteromonadaceae</taxon>
        <taxon>Alteromonas/Salinimonas group</taxon>
        <taxon>Alteromonas</taxon>
    </lineage>
</organism>
<dbReference type="EMBL" id="MJIC01000015">
    <property type="protein sequence ID" value="OFI33523.1"/>
    <property type="molecule type" value="Genomic_DNA"/>
</dbReference>
<sequence length="135" mass="15912">MNTKITPQLTIFYDGGCPLCAIEMRHLKRLNEKGQLGFEDIMAADFSQRYPALDWQALNDRIHAMRADGSMLIGLDVTYEAWRLVGKGWLYAPLRWPLVKPLADRFYLWFAKHRYRISYLLTGQKRCQQCELKQR</sequence>
<gene>
    <name evidence="1" type="ORF">BFC17_04500</name>
</gene>
<reference evidence="1 2" key="1">
    <citation type="submission" date="2016-09" db="EMBL/GenBank/DDBJ databases">
        <title>Alteromonas lipolytica, a new species isolated from sea water.</title>
        <authorList>
            <person name="Wu Y.-H."/>
            <person name="Cheng H."/>
            <person name="Xu X.-W."/>
        </authorList>
    </citation>
    <scope>NUCLEOTIDE SEQUENCE [LARGE SCALE GENOMIC DNA]</scope>
    <source>
        <strain evidence="1 2">JW12</strain>
    </source>
</reference>
<dbReference type="Pfam" id="PF04134">
    <property type="entry name" value="DCC1-like"/>
    <property type="match status" value="1"/>
</dbReference>
<dbReference type="OrthoDB" id="5294764at2"/>
<dbReference type="PANTHER" id="PTHR34290:SF2">
    <property type="entry name" value="OS04G0668800 PROTEIN"/>
    <property type="match status" value="1"/>
</dbReference>
<name>A0A1E8FDH4_9ALTE</name>
<evidence type="ECO:0000313" key="1">
    <source>
        <dbReference type="EMBL" id="OFI33523.1"/>
    </source>
</evidence>
<evidence type="ECO:0008006" key="3">
    <source>
        <dbReference type="Google" id="ProtNLM"/>
    </source>
</evidence>
<comment type="caution">
    <text evidence="1">The sequence shown here is derived from an EMBL/GenBank/DDBJ whole genome shotgun (WGS) entry which is preliminary data.</text>
</comment>
<dbReference type="STRING" id="1856405.BFC17_04500"/>
<evidence type="ECO:0000313" key="2">
    <source>
        <dbReference type="Proteomes" id="UP000176037"/>
    </source>
</evidence>
<dbReference type="InterPro" id="IPR007263">
    <property type="entry name" value="DCC1-like"/>
</dbReference>
<keyword evidence="2" id="KW-1185">Reference proteome</keyword>